<reference evidence="16 17" key="1">
    <citation type="journal article" date="2015" name="Nat. Commun.">
        <title>Lucilia cuprina genome unlocks parasitic fly biology to underpin future interventions.</title>
        <authorList>
            <person name="Anstead C.A."/>
            <person name="Korhonen P.K."/>
            <person name="Young N.D."/>
            <person name="Hall R.S."/>
            <person name="Jex A.R."/>
            <person name="Murali S.C."/>
            <person name="Hughes D.S."/>
            <person name="Lee S.F."/>
            <person name="Perry T."/>
            <person name="Stroehlein A.J."/>
            <person name="Ansell B.R."/>
            <person name="Breugelmans B."/>
            <person name="Hofmann A."/>
            <person name="Qu J."/>
            <person name="Dugan S."/>
            <person name="Lee S.L."/>
            <person name="Chao H."/>
            <person name="Dinh H."/>
            <person name="Han Y."/>
            <person name="Doddapaneni H.V."/>
            <person name="Worley K.C."/>
            <person name="Muzny D.M."/>
            <person name="Ioannidis P."/>
            <person name="Waterhouse R.M."/>
            <person name="Zdobnov E.M."/>
            <person name="James P.J."/>
            <person name="Bagnall N.H."/>
            <person name="Kotze A.C."/>
            <person name="Gibbs R.A."/>
            <person name="Richards S."/>
            <person name="Batterham P."/>
            <person name="Gasser R.B."/>
        </authorList>
    </citation>
    <scope>NUCLEOTIDE SEQUENCE [LARGE SCALE GENOMIC DNA]</scope>
    <source>
        <strain evidence="16 17">LS</strain>
        <tissue evidence="16">Full body</tissue>
    </source>
</reference>
<feature type="transmembrane region" description="Helical" evidence="12">
    <location>
        <begin position="692"/>
        <end position="712"/>
    </location>
</feature>
<feature type="domain" description="START" evidence="14">
    <location>
        <begin position="894"/>
        <end position="1202"/>
    </location>
</feature>
<dbReference type="Gene3D" id="3.30.530.20">
    <property type="match status" value="2"/>
</dbReference>
<dbReference type="GO" id="GO:0005789">
    <property type="term" value="C:endoplasmic reticulum membrane"/>
    <property type="evidence" value="ECO:0007669"/>
    <property type="project" value="TreeGrafter"/>
</dbReference>
<keyword evidence="8" id="KW-0697">Rotamase</keyword>
<dbReference type="InterPro" id="IPR015943">
    <property type="entry name" value="WD40/YVTN_repeat-like_dom_sf"/>
</dbReference>
<dbReference type="Gene3D" id="2.130.10.10">
    <property type="entry name" value="YVTN repeat-like/Quinoprotein amine dehydrogenase"/>
    <property type="match status" value="2"/>
</dbReference>
<dbReference type="InterPro" id="IPR051869">
    <property type="entry name" value="STARD3"/>
</dbReference>
<feature type="transmembrane region" description="Helical" evidence="12">
    <location>
        <begin position="759"/>
        <end position="782"/>
    </location>
</feature>
<dbReference type="FunFam" id="2.130.10.10:FF:000450">
    <property type="entry name" value="Peptidylprolyl isomerase domain and WD-repeat protein 1"/>
    <property type="match status" value="1"/>
</dbReference>
<evidence type="ECO:0000256" key="6">
    <source>
        <dbReference type="ARBA" id="ARBA00022692"/>
    </source>
</evidence>
<comment type="catalytic activity">
    <reaction evidence="1">
        <text>[protein]-peptidylproline (omega=180) = [protein]-peptidylproline (omega=0)</text>
        <dbReference type="Rhea" id="RHEA:16237"/>
        <dbReference type="Rhea" id="RHEA-COMP:10747"/>
        <dbReference type="Rhea" id="RHEA-COMP:10748"/>
        <dbReference type="ChEBI" id="CHEBI:83833"/>
        <dbReference type="ChEBI" id="CHEBI:83834"/>
        <dbReference type="EC" id="5.2.1.8"/>
    </reaction>
</comment>
<dbReference type="GO" id="GO:0005765">
    <property type="term" value="C:lysosomal membrane"/>
    <property type="evidence" value="ECO:0007669"/>
    <property type="project" value="TreeGrafter"/>
</dbReference>
<dbReference type="EMBL" id="JRES01000204">
    <property type="protein sequence ID" value="KNC33323.1"/>
    <property type="molecule type" value="Genomic_DNA"/>
</dbReference>
<dbReference type="InterPro" id="IPR023393">
    <property type="entry name" value="START-like_dom_sf"/>
</dbReference>
<dbReference type="SUPFAM" id="SSF55961">
    <property type="entry name" value="Bet v1-like"/>
    <property type="match status" value="1"/>
</dbReference>
<evidence type="ECO:0000256" key="1">
    <source>
        <dbReference type="ARBA" id="ARBA00000971"/>
    </source>
</evidence>
<feature type="transmembrane region" description="Helical" evidence="12">
    <location>
        <begin position="789"/>
        <end position="809"/>
    </location>
</feature>
<dbReference type="GO" id="GO:0140284">
    <property type="term" value="C:endoplasmic reticulum-endosome membrane contact site"/>
    <property type="evidence" value="ECO:0007669"/>
    <property type="project" value="TreeGrafter"/>
</dbReference>
<dbReference type="Gene3D" id="2.40.100.10">
    <property type="entry name" value="Cyclophilin-like"/>
    <property type="match status" value="1"/>
</dbReference>
<dbReference type="CDD" id="cd01927">
    <property type="entry name" value="cyclophilin_WD40"/>
    <property type="match status" value="1"/>
</dbReference>
<gene>
    <name evidence="16" type="ORF">FF38_06072</name>
</gene>
<dbReference type="InterPro" id="IPR036322">
    <property type="entry name" value="WD40_repeat_dom_sf"/>
</dbReference>
<organism evidence="16 17">
    <name type="scientific">Lucilia cuprina</name>
    <name type="common">Green bottle fly</name>
    <name type="synonym">Australian sheep blowfly</name>
    <dbReference type="NCBI Taxonomy" id="7375"/>
    <lineage>
        <taxon>Eukaryota</taxon>
        <taxon>Metazoa</taxon>
        <taxon>Ecdysozoa</taxon>
        <taxon>Arthropoda</taxon>
        <taxon>Hexapoda</taxon>
        <taxon>Insecta</taxon>
        <taxon>Pterygota</taxon>
        <taxon>Neoptera</taxon>
        <taxon>Endopterygota</taxon>
        <taxon>Diptera</taxon>
        <taxon>Brachycera</taxon>
        <taxon>Muscomorpha</taxon>
        <taxon>Oestroidea</taxon>
        <taxon>Calliphoridae</taxon>
        <taxon>Luciliinae</taxon>
        <taxon>Lucilia</taxon>
    </lineage>
</organism>
<dbReference type="OrthoDB" id="10264753at2759"/>
<dbReference type="GO" id="GO:0099044">
    <property type="term" value="P:vesicle tethering to endoplasmic reticulum"/>
    <property type="evidence" value="ECO:0007669"/>
    <property type="project" value="TreeGrafter"/>
</dbReference>
<sequence>MSSETEKTLKRVADDTEEEKSKETEQEEEEDGGWIGPLPTEQSAASKPKKKKVLPYEHVFLENLPDAECYEKSYMHRDVITHLVVTKTDFVITASIDGHIKFWKKMEEGIEFVKHFRSHLMPINSLSANAGGTLLCSASADKCAKVFDVINFDMINIIKLGFIPGCSCWIHSPGDAVQSLAISDKESNKIHIYDGQGNGEVLHVLDKLHLAPVIAICYNVPKDTAISVDRNGILEYWQNSKYDYKFPQKHVTFDSKLDTSLFEFAKCKTLVTGLAVSNDGQRFATLSTDRKVRVFKFQTGKLIRVFDEALSTYVQMQQTPHALPNMEFGRRMAAERDLEKSDFNMSNNILFDASDHFLLYPTLIGIKVINIETNRCVNILGKTDNIRPLHIAMFQGKAKRVKAAITLEQEASENPALQNLANDPTLFCTAYKKQRFYMYSRRLPSDLQDVDRDVFNEKPTKEDIIAVPEGQGTQRVYENVVLHTTMGDIHIKLFYKECPKTVENFCVHAKNGYYNNHIFHRVIKGFMIQTGDPTGTGTGGKSIWGHDFKDEFCSSLKHDRPYTVSMANAGPNTNGSQFFITVLPTPWLDNKHTVFGRVFKGMEVCQNICNSKTNPKTDKPYDDIKIISIHLNLRSTAELLLNQTRIMQSRGGSNPPGFDMSRTHSINLITEEFLGGYMQDGRMSVVRRFFCLFVTFDLFFVSLLWLICIVINGDSIIQALQKQILHYTVNESLFDVVAAAICRFLVLIFFYALLYINHWLIIALSTSGSCLFLISKVFVFNWVDSSQQVFVVILILSSFVLAWGEAWFLDCRVIPQERHARRYFSALTNSTDRSPLMAPFLASQNERRPAESVADFYSPLDSAHNSDDEEQQDDEYHQMGLDCLRKAYELLQVPDWKVEKVTKKGDTISSIHREKLGKIYKLTGRLKYPAKALCNELFYKIEEAPHWNPTMLESKIVRKVNTYTDITYQATVGGGGGMIKSRDFVNLRCWRLFVDGKMRETYVESDSSEDEEMLNNSCEGSVSTISDADEGAQSSSVGSCKNSTSMTLHKDNVAAFQTLSKSLGAKDFSEAMRINFSEPPPLDDEFEDAKDHVEDEEQTKNSQSTQSPLKGFNAKGRVWLSAALSVDYDRVPANTKYIRGENLVAGFAMHEIEGKTDACIFEWILCLDLKGYIPRYVLDTAYTTFMTDYMTYLRKYISELRQRRRTVPKINKIN</sequence>
<dbReference type="InterPro" id="IPR029000">
    <property type="entry name" value="Cyclophilin-like_dom_sf"/>
</dbReference>
<feature type="region of interest" description="Disordered" evidence="11">
    <location>
        <begin position="1004"/>
        <end position="1043"/>
    </location>
</feature>
<proteinExistence type="inferred from homology"/>
<dbReference type="SMART" id="SM00320">
    <property type="entry name" value="WD40"/>
    <property type="match status" value="4"/>
</dbReference>
<evidence type="ECO:0000256" key="7">
    <source>
        <dbReference type="ARBA" id="ARBA00022737"/>
    </source>
</evidence>
<keyword evidence="7" id="KW-0677">Repeat</keyword>
<dbReference type="InterPro" id="IPR002130">
    <property type="entry name" value="Cyclophilin-type_PPIase_dom"/>
</dbReference>
<evidence type="ECO:0000259" key="14">
    <source>
        <dbReference type="PROSITE" id="PS50848"/>
    </source>
</evidence>
<protein>
    <recommendedName>
        <fullName evidence="4">peptidylprolyl isomerase</fullName>
        <ecNumber evidence="4">5.2.1.8</ecNumber>
    </recommendedName>
</protein>
<comment type="caution">
    <text evidence="16">The sequence shown here is derived from an EMBL/GenBank/DDBJ whole genome shotgun (WGS) entry which is preliminary data.</text>
</comment>
<evidence type="ECO:0000256" key="8">
    <source>
        <dbReference type="ARBA" id="ARBA00023110"/>
    </source>
</evidence>
<dbReference type="Pfam" id="PF00160">
    <property type="entry name" value="Pro_isomerase"/>
    <property type="match status" value="1"/>
</dbReference>
<dbReference type="InterPro" id="IPR002913">
    <property type="entry name" value="START_lipid-bd_dom"/>
</dbReference>
<dbReference type="GO" id="GO:0003755">
    <property type="term" value="F:peptidyl-prolyl cis-trans isomerase activity"/>
    <property type="evidence" value="ECO:0007669"/>
    <property type="project" value="UniProtKB-KW"/>
</dbReference>
<keyword evidence="9 12" id="KW-0472">Membrane</keyword>
<name>A0A0L0CLS7_LUCCU</name>
<dbReference type="PANTHER" id="PTHR46121">
    <property type="entry name" value="STEROIDOGENIC ACUTE REGULATORY PROTEIN-LIKE"/>
    <property type="match status" value="1"/>
</dbReference>
<feature type="domain" description="PPIase cyclophilin-type" evidence="13">
    <location>
        <begin position="476"/>
        <end position="631"/>
    </location>
</feature>
<dbReference type="InterPro" id="IPR019498">
    <property type="entry name" value="MENTAL"/>
</dbReference>
<evidence type="ECO:0000259" key="15">
    <source>
        <dbReference type="PROSITE" id="PS51439"/>
    </source>
</evidence>
<evidence type="ECO:0000256" key="4">
    <source>
        <dbReference type="ARBA" id="ARBA00013194"/>
    </source>
</evidence>
<evidence type="ECO:0000256" key="10">
    <source>
        <dbReference type="ARBA" id="ARBA00023235"/>
    </source>
</evidence>
<evidence type="ECO:0000313" key="17">
    <source>
        <dbReference type="Proteomes" id="UP000037069"/>
    </source>
</evidence>
<dbReference type="Pfam" id="PF10457">
    <property type="entry name" value="MENTAL"/>
    <property type="match status" value="1"/>
</dbReference>
<feature type="region of interest" description="Disordered" evidence="11">
    <location>
        <begin position="1"/>
        <end position="49"/>
    </location>
</feature>
<dbReference type="GO" id="GO:0031902">
    <property type="term" value="C:late endosome membrane"/>
    <property type="evidence" value="ECO:0007669"/>
    <property type="project" value="TreeGrafter"/>
</dbReference>
<evidence type="ECO:0000256" key="9">
    <source>
        <dbReference type="ARBA" id="ARBA00023136"/>
    </source>
</evidence>
<evidence type="ECO:0000256" key="12">
    <source>
        <dbReference type="SAM" id="Phobius"/>
    </source>
</evidence>
<feature type="compositionally biased region" description="Basic and acidic residues" evidence="11">
    <location>
        <begin position="1"/>
        <end position="24"/>
    </location>
</feature>
<dbReference type="FunFam" id="2.40.100.10:FF:000003">
    <property type="entry name" value="Peptidylprolyl isomerase domain and WD repeat-containing 1"/>
    <property type="match status" value="1"/>
</dbReference>
<dbReference type="Pfam" id="PF01852">
    <property type="entry name" value="START"/>
    <property type="match status" value="2"/>
</dbReference>
<dbReference type="EC" id="5.2.1.8" evidence="4"/>
<keyword evidence="12" id="KW-1133">Transmembrane helix</keyword>
<dbReference type="Pfam" id="PF00400">
    <property type="entry name" value="WD40"/>
    <property type="match status" value="2"/>
</dbReference>
<evidence type="ECO:0000256" key="2">
    <source>
        <dbReference type="ARBA" id="ARBA00004141"/>
    </source>
</evidence>
<keyword evidence="10" id="KW-0413">Isomerase</keyword>
<keyword evidence="6 12" id="KW-0812">Transmembrane</keyword>
<keyword evidence="17" id="KW-1185">Reference proteome</keyword>
<dbReference type="PROSITE" id="PS50072">
    <property type="entry name" value="CSA_PPIASE_2"/>
    <property type="match status" value="1"/>
</dbReference>
<keyword evidence="5" id="KW-0853">WD repeat</keyword>
<dbReference type="Proteomes" id="UP000037069">
    <property type="component" value="Unassembled WGS sequence"/>
</dbReference>
<feature type="region of interest" description="Disordered" evidence="11">
    <location>
        <begin position="1077"/>
        <end position="1109"/>
    </location>
</feature>
<dbReference type="PROSITE" id="PS50848">
    <property type="entry name" value="START"/>
    <property type="match status" value="1"/>
</dbReference>
<evidence type="ECO:0000313" key="16">
    <source>
        <dbReference type="EMBL" id="KNC33323.1"/>
    </source>
</evidence>
<dbReference type="GO" id="GO:0005634">
    <property type="term" value="C:nucleus"/>
    <property type="evidence" value="ECO:0007669"/>
    <property type="project" value="UniProtKB-ARBA"/>
</dbReference>
<feature type="domain" description="MENTAL" evidence="15">
    <location>
        <begin position="683"/>
        <end position="856"/>
    </location>
</feature>
<comment type="subcellular location">
    <subcellularLocation>
        <location evidence="2">Membrane</location>
        <topology evidence="2">Multi-pass membrane protein</topology>
    </subcellularLocation>
</comment>
<dbReference type="SUPFAM" id="SSF50978">
    <property type="entry name" value="WD40 repeat-like"/>
    <property type="match status" value="1"/>
</dbReference>
<dbReference type="PROSITE" id="PS51439">
    <property type="entry name" value="MENTAL"/>
    <property type="match status" value="1"/>
</dbReference>
<dbReference type="GO" id="GO:0008289">
    <property type="term" value="F:lipid binding"/>
    <property type="evidence" value="ECO:0007669"/>
    <property type="project" value="InterPro"/>
</dbReference>
<dbReference type="PRINTS" id="PR00153">
    <property type="entry name" value="CSAPPISMRASE"/>
</dbReference>
<dbReference type="PANTHER" id="PTHR46121:SF4">
    <property type="entry name" value="STEROIDOGENIC ACUTE REGULATORY PROTEIN-LIKE"/>
    <property type="match status" value="1"/>
</dbReference>
<dbReference type="SUPFAM" id="SSF50891">
    <property type="entry name" value="Cyclophilin-like"/>
    <property type="match status" value="1"/>
</dbReference>
<dbReference type="STRING" id="7375.A0A0L0CLS7"/>
<evidence type="ECO:0000256" key="5">
    <source>
        <dbReference type="ARBA" id="ARBA00022574"/>
    </source>
</evidence>
<accession>A0A0L0CLS7</accession>
<evidence type="ECO:0000259" key="13">
    <source>
        <dbReference type="PROSITE" id="PS50072"/>
    </source>
</evidence>
<dbReference type="AlphaFoldDB" id="A0A0L0CLS7"/>
<feature type="compositionally biased region" description="Polar residues" evidence="11">
    <location>
        <begin position="1014"/>
        <end position="1043"/>
    </location>
</feature>
<evidence type="ECO:0000256" key="11">
    <source>
        <dbReference type="SAM" id="MobiDB-lite"/>
    </source>
</evidence>
<dbReference type="InterPro" id="IPR001680">
    <property type="entry name" value="WD40_rpt"/>
</dbReference>
<comment type="similarity">
    <text evidence="3">Belongs to the cyclophilin-type PPIase family.</text>
</comment>
<feature type="transmembrane region" description="Helical" evidence="12">
    <location>
        <begin position="733"/>
        <end position="753"/>
    </location>
</feature>
<evidence type="ECO:0000256" key="3">
    <source>
        <dbReference type="ARBA" id="ARBA00007365"/>
    </source>
</evidence>